<keyword evidence="3 7" id="KW-0812">Transmembrane</keyword>
<comment type="subcellular location">
    <subcellularLocation>
        <location evidence="1">Membrane</location>
        <topology evidence="1">Multi-pass membrane protein</topology>
    </subcellularLocation>
</comment>
<feature type="binding site" evidence="6">
    <location>
        <position position="262"/>
    </location>
    <ligand>
        <name>Zn(2+)</name>
        <dbReference type="ChEBI" id="CHEBI:29105"/>
    </ligand>
</feature>
<feature type="transmembrane region" description="Helical" evidence="7">
    <location>
        <begin position="189"/>
        <end position="215"/>
    </location>
</feature>
<dbReference type="AlphaFoldDB" id="A0AAV5R4X1"/>
<keyword evidence="8" id="KW-0675">Receptor</keyword>
<dbReference type="Pfam" id="PF03006">
    <property type="entry name" value="HlyIII"/>
    <property type="match status" value="1"/>
</dbReference>
<proteinExistence type="inferred from homology"/>
<dbReference type="GO" id="GO:0006882">
    <property type="term" value="P:intracellular zinc ion homeostasis"/>
    <property type="evidence" value="ECO:0007669"/>
    <property type="project" value="TreeGrafter"/>
</dbReference>
<evidence type="ECO:0000256" key="2">
    <source>
        <dbReference type="ARBA" id="ARBA00007018"/>
    </source>
</evidence>
<keyword evidence="4 7" id="KW-1133">Transmembrane helix</keyword>
<protein>
    <submittedName>
        <fullName evidence="8">PAQR-type receptor</fullName>
    </submittedName>
</protein>
<evidence type="ECO:0000313" key="9">
    <source>
        <dbReference type="Proteomes" id="UP001378960"/>
    </source>
</evidence>
<feature type="transmembrane region" description="Helical" evidence="7">
    <location>
        <begin position="96"/>
        <end position="120"/>
    </location>
</feature>
<dbReference type="GO" id="GO:0046872">
    <property type="term" value="F:metal ion binding"/>
    <property type="evidence" value="ECO:0007669"/>
    <property type="project" value="UniProtKB-KW"/>
</dbReference>
<name>A0AAV5R4X1_PICKL</name>
<keyword evidence="5 7" id="KW-0472">Membrane</keyword>
<gene>
    <name evidence="8" type="ORF">DAPK24_022310</name>
</gene>
<evidence type="ECO:0000256" key="7">
    <source>
        <dbReference type="SAM" id="Phobius"/>
    </source>
</evidence>
<feature type="transmembrane region" description="Helical" evidence="7">
    <location>
        <begin position="132"/>
        <end position="153"/>
    </location>
</feature>
<organism evidence="8 9">
    <name type="scientific">Pichia kluyveri</name>
    <name type="common">Yeast</name>
    <dbReference type="NCBI Taxonomy" id="36015"/>
    <lineage>
        <taxon>Eukaryota</taxon>
        <taxon>Fungi</taxon>
        <taxon>Dikarya</taxon>
        <taxon>Ascomycota</taxon>
        <taxon>Saccharomycotina</taxon>
        <taxon>Pichiomycetes</taxon>
        <taxon>Pichiales</taxon>
        <taxon>Pichiaceae</taxon>
        <taxon>Pichia</taxon>
    </lineage>
</organism>
<dbReference type="InterPro" id="IPR004254">
    <property type="entry name" value="AdipoR/HlyIII-related"/>
</dbReference>
<feature type="binding site" evidence="6">
    <location>
        <position position="266"/>
    </location>
    <ligand>
        <name>Zn(2+)</name>
        <dbReference type="ChEBI" id="CHEBI:29105"/>
    </ligand>
</feature>
<evidence type="ECO:0000256" key="4">
    <source>
        <dbReference type="ARBA" id="ARBA00022989"/>
    </source>
</evidence>
<keyword evidence="9" id="KW-1185">Reference proteome</keyword>
<accession>A0AAV5R4X1</accession>
<dbReference type="GO" id="GO:0016020">
    <property type="term" value="C:membrane"/>
    <property type="evidence" value="ECO:0007669"/>
    <property type="project" value="UniProtKB-SubCell"/>
</dbReference>
<feature type="transmembrane region" description="Helical" evidence="7">
    <location>
        <begin position="227"/>
        <end position="244"/>
    </location>
</feature>
<dbReference type="PANTHER" id="PTHR20855">
    <property type="entry name" value="ADIPOR/PROGESTIN RECEPTOR-RELATED"/>
    <property type="match status" value="1"/>
</dbReference>
<keyword evidence="6" id="KW-0862">Zinc</keyword>
<evidence type="ECO:0000256" key="3">
    <source>
        <dbReference type="ARBA" id="ARBA00022692"/>
    </source>
</evidence>
<evidence type="ECO:0000256" key="6">
    <source>
        <dbReference type="PIRSR" id="PIRSR604254-1"/>
    </source>
</evidence>
<comment type="caution">
    <text evidence="8">The sequence shown here is derived from an EMBL/GenBank/DDBJ whole genome shotgun (WGS) entry which is preliminary data.</text>
</comment>
<dbReference type="PANTHER" id="PTHR20855:SF52">
    <property type="entry name" value="ADIPONECTIN RECEPTOR PROTEIN"/>
    <property type="match status" value="1"/>
</dbReference>
<sequence length="269" mass="31464">MIKRTTIITTNENVESTITTKTKWKRKLFHYNEIPPWQRDNKFILTGYIMETKSIYECYKSLFYFHNETINIFTHLIPSLIIPLLINYEIKGNDFIIYNLFIIGFSICLLFSSIFHTIKVHSMGVASMGSKLDYAGILILISVSLISIIYYGLSDNPMMRSIFIYGIIILGNLALILTWNPKFKSSEWIVIRTSIFILFSFIGLLPIITIMLIYPINIAMEKLSIKYIIWEGFFYLLGAFLYAFRIPEKYYIGKFDKFGNSHQIFHILV</sequence>
<reference evidence="8 9" key="1">
    <citation type="journal article" date="2023" name="Elife">
        <title>Identification of key yeast species and microbe-microbe interactions impacting larval growth of Drosophila in the wild.</title>
        <authorList>
            <person name="Mure A."/>
            <person name="Sugiura Y."/>
            <person name="Maeda R."/>
            <person name="Honda K."/>
            <person name="Sakurai N."/>
            <person name="Takahashi Y."/>
            <person name="Watada M."/>
            <person name="Katoh T."/>
            <person name="Gotoh A."/>
            <person name="Gotoh Y."/>
            <person name="Taniguchi I."/>
            <person name="Nakamura K."/>
            <person name="Hayashi T."/>
            <person name="Katayama T."/>
            <person name="Uemura T."/>
            <person name="Hattori Y."/>
        </authorList>
    </citation>
    <scope>NUCLEOTIDE SEQUENCE [LARGE SCALE GENOMIC DNA]</scope>
    <source>
        <strain evidence="8 9">PK-24</strain>
    </source>
</reference>
<evidence type="ECO:0000256" key="1">
    <source>
        <dbReference type="ARBA" id="ARBA00004141"/>
    </source>
</evidence>
<dbReference type="EMBL" id="BTGB01000002">
    <property type="protein sequence ID" value="GMM45656.1"/>
    <property type="molecule type" value="Genomic_DNA"/>
</dbReference>
<evidence type="ECO:0000313" key="8">
    <source>
        <dbReference type="EMBL" id="GMM45656.1"/>
    </source>
</evidence>
<feature type="binding site" evidence="6">
    <location>
        <position position="116"/>
    </location>
    <ligand>
        <name>Zn(2+)</name>
        <dbReference type="ChEBI" id="CHEBI:29105"/>
    </ligand>
</feature>
<keyword evidence="6" id="KW-0479">Metal-binding</keyword>
<dbReference type="GO" id="GO:0038023">
    <property type="term" value="F:signaling receptor activity"/>
    <property type="evidence" value="ECO:0007669"/>
    <property type="project" value="TreeGrafter"/>
</dbReference>
<comment type="similarity">
    <text evidence="2">Belongs to the ADIPOR family.</text>
</comment>
<evidence type="ECO:0000256" key="5">
    <source>
        <dbReference type="ARBA" id="ARBA00023136"/>
    </source>
</evidence>
<dbReference type="Proteomes" id="UP001378960">
    <property type="component" value="Unassembled WGS sequence"/>
</dbReference>
<feature type="transmembrane region" description="Helical" evidence="7">
    <location>
        <begin position="159"/>
        <end position="177"/>
    </location>
</feature>